<feature type="region of interest" description="Disordered" evidence="2">
    <location>
        <begin position="1054"/>
        <end position="1095"/>
    </location>
</feature>
<feature type="coiled-coil region" evidence="1">
    <location>
        <begin position="448"/>
        <end position="478"/>
    </location>
</feature>
<accession>A0A6J0SPY8</accession>
<dbReference type="InterPro" id="IPR015425">
    <property type="entry name" value="FH2_Formin"/>
</dbReference>
<dbReference type="InterPro" id="IPR042201">
    <property type="entry name" value="FH2_Formin_sf"/>
</dbReference>
<organism evidence="4 5">
    <name type="scientific">Pogona vitticeps</name>
    <name type="common">central bearded dragon</name>
    <dbReference type="NCBI Taxonomy" id="103695"/>
    <lineage>
        <taxon>Eukaryota</taxon>
        <taxon>Metazoa</taxon>
        <taxon>Chordata</taxon>
        <taxon>Craniata</taxon>
        <taxon>Vertebrata</taxon>
        <taxon>Euteleostomi</taxon>
        <taxon>Lepidosauria</taxon>
        <taxon>Squamata</taxon>
        <taxon>Bifurcata</taxon>
        <taxon>Unidentata</taxon>
        <taxon>Episquamata</taxon>
        <taxon>Toxicofera</taxon>
        <taxon>Iguania</taxon>
        <taxon>Acrodonta</taxon>
        <taxon>Agamidae</taxon>
        <taxon>Amphibolurinae</taxon>
        <taxon>Pogona</taxon>
    </lineage>
</organism>
<dbReference type="PROSITE" id="PS51444">
    <property type="entry name" value="FH2"/>
    <property type="match status" value="1"/>
</dbReference>
<feature type="compositionally biased region" description="Pro residues" evidence="2">
    <location>
        <begin position="62"/>
        <end position="73"/>
    </location>
</feature>
<dbReference type="AlphaFoldDB" id="A0A6J0SPY8"/>
<dbReference type="PANTHER" id="PTHR46345">
    <property type="entry name" value="INVERTED FORMIN-2"/>
    <property type="match status" value="1"/>
</dbReference>
<feature type="region of interest" description="Disordered" evidence="2">
    <location>
        <begin position="549"/>
        <end position="571"/>
    </location>
</feature>
<feature type="region of interest" description="Disordered" evidence="2">
    <location>
        <begin position="723"/>
        <end position="751"/>
    </location>
</feature>
<dbReference type="PANTHER" id="PTHR46345:SF11">
    <property type="entry name" value="FORMIN-J-LIKE"/>
    <property type="match status" value="1"/>
</dbReference>
<dbReference type="SUPFAM" id="SSF101447">
    <property type="entry name" value="Formin homology 2 domain (FH2 domain)"/>
    <property type="match status" value="1"/>
</dbReference>
<dbReference type="Proteomes" id="UP001652642">
    <property type="component" value="Chromosome 5"/>
</dbReference>
<evidence type="ECO:0000259" key="3">
    <source>
        <dbReference type="PROSITE" id="PS51444"/>
    </source>
</evidence>
<feature type="compositionally biased region" description="Low complexity" evidence="2">
    <location>
        <begin position="74"/>
        <end position="83"/>
    </location>
</feature>
<dbReference type="GeneID" id="110072763"/>
<feature type="compositionally biased region" description="Pro residues" evidence="2">
    <location>
        <begin position="35"/>
        <end position="50"/>
    </location>
</feature>
<gene>
    <name evidence="5 6" type="primary">FHDC1</name>
</gene>
<protein>
    <submittedName>
        <fullName evidence="5 6">FH2 domain-containing protein 1</fullName>
    </submittedName>
</protein>
<reference evidence="5 6" key="1">
    <citation type="submission" date="2025-05" db="UniProtKB">
        <authorList>
            <consortium name="RefSeq"/>
        </authorList>
    </citation>
    <scope>IDENTIFICATION</scope>
</reference>
<proteinExistence type="predicted"/>
<dbReference type="Pfam" id="PF02181">
    <property type="entry name" value="FH2"/>
    <property type="match status" value="1"/>
</dbReference>
<dbReference type="KEGG" id="pvt:110072763"/>
<feature type="compositionally biased region" description="Low complexity" evidence="2">
    <location>
        <begin position="735"/>
        <end position="750"/>
    </location>
</feature>
<evidence type="ECO:0000256" key="2">
    <source>
        <dbReference type="SAM" id="MobiDB-lite"/>
    </source>
</evidence>
<evidence type="ECO:0000256" key="1">
    <source>
        <dbReference type="SAM" id="Coils"/>
    </source>
</evidence>
<sequence>MHVMNCVSLVSDKENGAISVETGLMIGDTTEPEEQLPPPPPPPLPPPPPCLSTEAGFSSPAGVPPPPPPPPPVLSRSSLPHLVNGHGHSSKKKRIRSFFWKTIPEEQVRGKNNIWTIGAKQNYQIDTKTIEEFFGQKEETSPSSSRSKTLRRSFKDSKQEINILDAKRSMNIGIFLKQFKKSFQCIIDDLHSGRSDLYSCEILRELLKLLPETEEVKKLKDFNGDLSKLCQPDSFMYMLIQVPNYSLRLEAMVLKKEFSPSCTSLQKDMTIIRMATKELMCCEELHSILHLVLQAGNIMNAGGYAGNAVGFKLSSLLKLADTKANKPGMNLLHFVALEAQKKDKGLLTFPEKLKHVQEAARISLENIEAELHSLSTKTKSLKDNIRRDLELFRQMEGFLQFAVKELKDLEHWKRDLLKEAHALIDFLCEDKETMKLEECFQIFRDFCLRFTKAVKENKERETQELQQLQRLKEIEEKRRSWVTAELGAFGRSSSESDVGTLTKRGLEEFLPFLQQRPQSPSYRNASTRRSRHSLGVSADRELLMFLETSKGEDTSKSNSLPRAGQARPSVAWVETKDSGDLSLSNSHLEQSSEEGIDCSYFQLPLSQSEHTEAHEELAGAHVNSHNNQENASSDRYTFNVPCMESTEAVPWDVSLENSEFVPGSCKFDLSEANDMDDLSDIHLGTSVRDLETVDDSSLYSLSVTSRPIPAFRKSKEAAYKGEHTAKVPTHVNDAPEPNNDSPVSSDNSISGIKANGPPFCVSDTSDCSLTLDLSEENNPNLDGNKVNRKDGFIVPFMNDLQTGGNAIISSYPNDKDDSGSKAGIPKEKSARSKDGLGPKRNSLKEKSSSSTKPITGPSNHSRPVRTLNTSENASMRKVVPISRSTKAVPPTCTKKPEAKPAARDTNVAETRLSRRNSIRGSADTMPKPQYRQSISVEEPKFQRGTATSSSGHFEKEPLQHKGSFKKPSSKPVRYVPKSKNDETKMCRSLPKPQSPTEATKSTTVAVPKTPAPVPSFARNTVASSSKCAKVDLAPTSKAPTLTRSLSQRLPRMRMTAASDDSNPKENGGSTLKRANSARMVKRDSDNNELQSVKLAEPMLREQIGMERPASLKCKDGNQTTIGKLLNHF</sequence>
<dbReference type="RefSeq" id="XP_020637005.2">
    <property type="nucleotide sequence ID" value="XM_020781346.2"/>
</dbReference>
<keyword evidence="4" id="KW-1185">Reference proteome</keyword>
<evidence type="ECO:0000313" key="4">
    <source>
        <dbReference type="Proteomes" id="UP001652642"/>
    </source>
</evidence>
<dbReference type="Gene3D" id="1.20.58.2220">
    <property type="entry name" value="Formin, FH2 domain"/>
    <property type="match status" value="1"/>
</dbReference>
<name>A0A6J0SPY8_9SAUR</name>
<dbReference type="RefSeq" id="XP_072857647.1">
    <property type="nucleotide sequence ID" value="XM_073001546.1"/>
</dbReference>
<evidence type="ECO:0000313" key="5">
    <source>
        <dbReference type="RefSeq" id="XP_020637005.2"/>
    </source>
</evidence>
<dbReference type="CTD" id="85462"/>
<dbReference type="OrthoDB" id="26518at2759"/>
<evidence type="ECO:0000313" key="6">
    <source>
        <dbReference type="RefSeq" id="XP_072857647.1"/>
    </source>
</evidence>
<feature type="compositionally biased region" description="Polar residues" evidence="2">
    <location>
        <begin position="848"/>
        <end position="873"/>
    </location>
</feature>
<feature type="compositionally biased region" description="Basic and acidic residues" evidence="2">
    <location>
        <begin position="813"/>
        <end position="847"/>
    </location>
</feature>
<feature type="region of interest" description="Disordered" evidence="2">
    <location>
        <begin position="805"/>
        <end position="1011"/>
    </location>
</feature>
<feature type="coiled-coil region" evidence="1">
    <location>
        <begin position="357"/>
        <end position="384"/>
    </location>
</feature>
<feature type="domain" description="FH2" evidence="3">
    <location>
        <begin position="85"/>
        <end position="476"/>
    </location>
</feature>
<dbReference type="SMART" id="SM00498">
    <property type="entry name" value="FH2"/>
    <property type="match status" value="1"/>
</dbReference>
<feature type="region of interest" description="Disordered" evidence="2">
    <location>
        <begin position="18"/>
        <end position="90"/>
    </location>
</feature>
<keyword evidence="1" id="KW-0175">Coiled coil</keyword>